<evidence type="ECO:0000259" key="1">
    <source>
        <dbReference type="PROSITE" id="PS51677"/>
    </source>
</evidence>
<dbReference type="InterPro" id="IPR037950">
    <property type="entry name" value="PgdA-like"/>
</dbReference>
<protein>
    <submittedName>
        <fullName evidence="2">Polysaccharide deacetylase</fullName>
    </submittedName>
</protein>
<proteinExistence type="predicted"/>
<dbReference type="PANTHER" id="PTHR47561">
    <property type="entry name" value="POLYSACCHARIDE DEACETYLASE FAMILY PROTEIN (AFU_ORTHOLOGUE AFUA_6G05030)"/>
    <property type="match status" value="1"/>
</dbReference>
<keyword evidence="3" id="KW-1185">Reference proteome</keyword>
<feature type="domain" description="NodB homology" evidence="1">
    <location>
        <begin position="35"/>
        <end position="258"/>
    </location>
</feature>
<organism evidence="2 3">
    <name type="scientific">Ferviditalea candida</name>
    <dbReference type="NCBI Taxonomy" id="3108399"/>
    <lineage>
        <taxon>Bacteria</taxon>
        <taxon>Bacillati</taxon>
        <taxon>Bacillota</taxon>
        <taxon>Bacilli</taxon>
        <taxon>Bacillales</taxon>
        <taxon>Paenibacillaceae</taxon>
        <taxon>Ferviditalea</taxon>
    </lineage>
</organism>
<dbReference type="RefSeq" id="WP_371754074.1">
    <property type="nucleotide sequence ID" value="NZ_JAYJLD010000012.1"/>
</dbReference>
<evidence type="ECO:0000313" key="3">
    <source>
        <dbReference type="Proteomes" id="UP001310386"/>
    </source>
</evidence>
<dbReference type="PROSITE" id="PS51677">
    <property type="entry name" value="NODB"/>
    <property type="match status" value="1"/>
</dbReference>
<sequence>MSRIKWPNDKKMAVVLSFDVDAETAFSFDKKNNSRISLLSMGTYGRRVGLNRILNTLKDYDLPANFFVPGVTAEIDPSVIERIAEAGHPIGHHGYFHERLDTLAPEQEEEILVKGMQVFKKYAGYFPEGYRAPLWEMNPTTPTLLKKYDFKFDSSLMGDDIPYTIDAGDGEKLFEIPVTWLLDDWEQFAYAAEPQMGFAIEEPDKVFRLWTSEFDSLYEEGGCFTLTMHPQLTGRSSRINLLRRLIEYMMAKPHVWFTTMNEIEKAWRNRLLQVEHMERIDLADYFESK</sequence>
<evidence type="ECO:0000313" key="2">
    <source>
        <dbReference type="EMBL" id="MEB3101953.1"/>
    </source>
</evidence>
<dbReference type="Proteomes" id="UP001310386">
    <property type="component" value="Unassembled WGS sequence"/>
</dbReference>
<dbReference type="InterPro" id="IPR011330">
    <property type="entry name" value="Glyco_hydro/deAcase_b/a-brl"/>
</dbReference>
<dbReference type="CDD" id="cd10938">
    <property type="entry name" value="CE4_HpPgdA_like"/>
    <property type="match status" value="1"/>
</dbReference>
<dbReference type="Pfam" id="PF01522">
    <property type="entry name" value="Polysacc_deac_1"/>
    <property type="match status" value="1"/>
</dbReference>
<gene>
    <name evidence="2" type="ORF">VF724_09785</name>
</gene>
<name>A0ABU5ZHG9_9BACL</name>
<dbReference type="SUPFAM" id="SSF88713">
    <property type="entry name" value="Glycoside hydrolase/deacetylase"/>
    <property type="match status" value="1"/>
</dbReference>
<dbReference type="PANTHER" id="PTHR47561:SF1">
    <property type="entry name" value="POLYSACCHARIDE DEACETYLASE FAMILY PROTEIN (AFU_ORTHOLOGUE AFUA_6G05030)"/>
    <property type="match status" value="1"/>
</dbReference>
<accession>A0ABU5ZHG9</accession>
<dbReference type="Gene3D" id="3.20.20.370">
    <property type="entry name" value="Glycoside hydrolase/deacetylase"/>
    <property type="match status" value="1"/>
</dbReference>
<reference evidence="2" key="1">
    <citation type="submission" date="2023-12" db="EMBL/GenBank/DDBJ databases">
        <title>Fervidustalea candida gen. nov., sp. nov., a novel member of the family Paenibacillaceae isolated from a geothermal area.</title>
        <authorList>
            <person name="Li W.-J."/>
            <person name="Jiao J.-Y."/>
            <person name="Chen Y."/>
        </authorList>
    </citation>
    <scope>NUCLEOTIDE SEQUENCE</scope>
    <source>
        <strain evidence="2">SYSU GA230002</strain>
    </source>
</reference>
<comment type="caution">
    <text evidence="2">The sequence shown here is derived from an EMBL/GenBank/DDBJ whole genome shotgun (WGS) entry which is preliminary data.</text>
</comment>
<dbReference type="InterPro" id="IPR002509">
    <property type="entry name" value="NODB_dom"/>
</dbReference>
<dbReference type="EMBL" id="JAYJLD010000012">
    <property type="protein sequence ID" value="MEB3101953.1"/>
    <property type="molecule type" value="Genomic_DNA"/>
</dbReference>